<dbReference type="InterPro" id="IPR002610">
    <property type="entry name" value="Peptidase_S54_rhomboid-like"/>
</dbReference>
<evidence type="ECO:0000313" key="11">
    <source>
        <dbReference type="Proteomes" id="UP001232493"/>
    </source>
</evidence>
<evidence type="ECO:0000259" key="9">
    <source>
        <dbReference type="Pfam" id="PF01694"/>
    </source>
</evidence>
<keyword evidence="11" id="KW-1185">Reference proteome</keyword>
<protein>
    <submittedName>
        <fullName evidence="10">Rhomboid family intramembrane serine protease</fullName>
    </submittedName>
</protein>
<evidence type="ECO:0000256" key="8">
    <source>
        <dbReference type="SAM" id="Phobius"/>
    </source>
</evidence>
<feature type="transmembrane region" description="Helical" evidence="8">
    <location>
        <begin position="155"/>
        <end position="173"/>
    </location>
</feature>
<dbReference type="PANTHER" id="PTHR22936">
    <property type="entry name" value="RHOMBOID-RELATED"/>
    <property type="match status" value="1"/>
</dbReference>
<reference evidence="10 11" key="1">
    <citation type="submission" date="2021-02" db="EMBL/GenBank/DDBJ databases">
        <title>Characterization of Marinitoga sp. nov. str. BP5-C20A.</title>
        <authorList>
            <person name="Erauso G."/>
            <person name="Postec A."/>
        </authorList>
    </citation>
    <scope>NUCLEOTIDE SEQUENCE [LARGE SCALE GENOMIC DNA]</scope>
    <source>
        <strain evidence="10 11">BP5-C20A</strain>
    </source>
</reference>
<feature type="transmembrane region" description="Helical" evidence="8">
    <location>
        <begin position="125"/>
        <end position="143"/>
    </location>
</feature>
<keyword evidence="5" id="KW-0720">Serine protease</keyword>
<dbReference type="SUPFAM" id="SSF144091">
    <property type="entry name" value="Rhomboid-like"/>
    <property type="match status" value="1"/>
</dbReference>
<feature type="transmembrane region" description="Helical" evidence="8">
    <location>
        <begin position="100"/>
        <end position="119"/>
    </location>
</feature>
<dbReference type="RefSeq" id="WP_280997175.1">
    <property type="nucleotide sequence ID" value="NZ_CP069362.1"/>
</dbReference>
<accession>A0ABY8PMZ0</accession>
<comment type="subcellular location">
    <subcellularLocation>
        <location evidence="1">Membrane</location>
        <topology evidence="1">Multi-pass membrane protein</topology>
    </subcellularLocation>
</comment>
<gene>
    <name evidence="10" type="ORF">JRV97_05970</name>
</gene>
<keyword evidence="2 10" id="KW-0645">Protease</keyword>
<name>A0ABY8PMZ0_9BACT</name>
<dbReference type="Pfam" id="PF01694">
    <property type="entry name" value="Rhomboid"/>
    <property type="match status" value="1"/>
</dbReference>
<keyword evidence="6 8" id="KW-1133">Transmembrane helix</keyword>
<feature type="transmembrane region" description="Helical" evidence="8">
    <location>
        <begin position="20"/>
        <end position="49"/>
    </location>
</feature>
<evidence type="ECO:0000256" key="6">
    <source>
        <dbReference type="ARBA" id="ARBA00022989"/>
    </source>
</evidence>
<evidence type="ECO:0000256" key="7">
    <source>
        <dbReference type="ARBA" id="ARBA00023136"/>
    </source>
</evidence>
<feature type="transmembrane region" description="Helical" evidence="8">
    <location>
        <begin position="61"/>
        <end position="88"/>
    </location>
</feature>
<dbReference type="Proteomes" id="UP001232493">
    <property type="component" value="Chromosome"/>
</dbReference>
<keyword evidence="7 8" id="KW-0472">Membrane</keyword>
<keyword evidence="3 8" id="KW-0812">Transmembrane</keyword>
<dbReference type="InterPro" id="IPR022764">
    <property type="entry name" value="Peptidase_S54_rhomboid_dom"/>
</dbReference>
<keyword evidence="4" id="KW-0378">Hydrolase</keyword>
<evidence type="ECO:0000313" key="10">
    <source>
        <dbReference type="EMBL" id="WGS63924.1"/>
    </source>
</evidence>
<evidence type="ECO:0000256" key="3">
    <source>
        <dbReference type="ARBA" id="ARBA00022692"/>
    </source>
</evidence>
<dbReference type="Gene3D" id="1.20.1540.10">
    <property type="entry name" value="Rhomboid-like"/>
    <property type="match status" value="1"/>
</dbReference>
<feature type="transmembrane region" description="Helical" evidence="8">
    <location>
        <begin position="209"/>
        <end position="234"/>
    </location>
</feature>
<feature type="domain" description="Peptidase S54 rhomboid" evidence="9">
    <location>
        <begin position="59"/>
        <end position="196"/>
    </location>
</feature>
<feature type="transmembrane region" description="Helical" evidence="8">
    <location>
        <begin position="179"/>
        <end position="197"/>
    </location>
</feature>
<organism evidence="10 11">
    <name type="scientific">Marinitoga aeolica</name>
    <dbReference type="NCBI Taxonomy" id="2809031"/>
    <lineage>
        <taxon>Bacteria</taxon>
        <taxon>Thermotogati</taxon>
        <taxon>Thermotogota</taxon>
        <taxon>Thermotogae</taxon>
        <taxon>Petrotogales</taxon>
        <taxon>Petrotogaceae</taxon>
        <taxon>Marinitoga</taxon>
    </lineage>
</organism>
<evidence type="ECO:0000256" key="1">
    <source>
        <dbReference type="ARBA" id="ARBA00004141"/>
    </source>
</evidence>
<dbReference type="GO" id="GO:0008233">
    <property type="term" value="F:peptidase activity"/>
    <property type="evidence" value="ECO:0007669"/>
    <property type="project" value="UniProtKB-KW"/>
</dbReference>
<sequence>MDYIKKFFNFDNVTQKIFTWNILIFVLMFVFGGGFHAFSNVYTLIFAGAQYGKLITISHQYFRFITSMFVHGGFLHIFFNMYALYYIGNIVERVYGPYKFITIYLASGIGGAALTQLFMPNAFSVGASGAIFGLIGLLFGAGFRDDTPPMLKPMTGTALLPVIIINLVLGFTASGINNFAHIGGLITGFTFGWLTSVSDTYTSYKKWKILGYISFGLITASFIWLLIFDIQYLIGG</sequence>
<dbReference type="EMBL" id="CP069362">
    <property type="protein sequence ID" value="WGS63924.1"/>
    <property type="molecule type" value="Genomic_DNA"/>
</dbReference>
<evidence type="ECO:0000256" key="5">
    <source>
        <dbReference type="ARBA" id="ARBA00022825"/>
    </source>
</evidence>
<dbReference type="GO" id="GO:0006508">
    <property type="term" value="P:proteolysis"/>
    <property type="evidence" value="ECO:0007669"/>
    <property type="project" value="UniProtKB-KW"/>
</dbReference>
<dbReference type="PANTHER" id="PTHR22936:SF69">
    <property type="entry name" value="RHOMBOID-LIKE PROTEIN"/>
    <property type="match status" value="1"/>
</dbReference>
<evidence type="ECO:0000256" key="4">
    <source>
        <dbReference type="ARBA" id="ARBA00022801"/>
    </source>
</evidence>
<evidence type="ECO:0000256" key="2">
    <source>
        <dbReference type="ARBA" id="ARBA00022670"/>
    </source>
</evidence>
<proteinExistence type="predicted"/>
<dbReference type="InterPro" id="IPR035952">
    <property type="entry name" value="Rhomboid-like_sf"/>
</dbReference>